<dbReference type="CDD" id="cd03506">
    <property type="entry name" value="Delta6-FADS-like"/>
    <property type="match status" value="1"/>
</dbReference>
<keyword evidence="1" id="KW-0472">Membrane</keyword>
<dbReference type="InterPro" id="IPR005804">
    <property type="entry name" value="FA_desaturase_dom"/>
</dbReference>
<keyword evidence="1" id="KW-1133">Transmembrane helix</keyword>
<dbReference type="KEGG" id="fla:SY85_23690"/>
<dbReference type="OrthoDB" id="104711at2"/>
<dbReference type="AlphaFoldDB" id="A0A172U0Z7"/>
<evidence type="ECO:0000313" key="3">
    <source>
        <dbReference type="EMBL" id="ANE53029.1"/>
    </source>
</evidence>
<dbReference type="RefSeq" id="WP_066408550.1">
    <property type="nucleotide sequence ID" value="NZ_CP011390.1"/>
</dbReference>
<evidence type="ECO:0000259" key="2">
    <source>
        <dbReference type="Pfam" id="PF00487"/>
    </source>
</evidence>
<keyword evidence="4" id="KW-1185">Reference proteome</keyword>
<dbReference type="GO" id="GO:0016020">
    <property type="term" value="C:membrane"/>
    <property type="evidence" value="ECO:0007669"/>
    <property type="project" value="TreeGrafter"/>
</dbReference>
<keyword evidence="1" id="KW-0812">Transmembrane</keyword>
<gene>
    <name evidence="3" type="ORF">SY85_23690</name>
</gene>
<reference evidence="3 4" key="2">
    <citation type="journal article" date="2016" name="Int. J. Syst. Evol. Microbiol.">
        <title>Flavisolibacter tropicus sp. nov., isolated from tropical soil.</title>
        <authorList>
            <person name="Lee J.J."/>
            <person name="Kang M.S."/>
            <person name="Kim G.S."/>
            <person name="Lee C.S."/>
            <person name="Lim S."/>
            <person name="Lee J."/>
            <person name="Roh S.H."/>
            <person name="Kang H."/>
            <person name="Ha J.M."/>
            <person name="Bae S."/>
            <person name="Jung H.Y."/>
            <person name="Kim M.K."/>
        </authorList>
    </citation>
    <scope>NUCLEOTIDE SEQUENCE [LARGE SCALE GENOMIC DNA]</scope>
    <source>
        <strain evidence="3 4">LCS9</strain>
    </source>
</reference>
<dbReference type="GO" id="GO:0008610">
    <property type="term" value="P:lipid biosynthetic process"/>
    <property type="evidence" value="ECO:0007669"/>
    <property type="project" value="UniProtKB-ARBA"/>
</dbReference>
<dbReference type="PANTHER" id="PTHR19353">
    <property type="entry name" value="FATTY ACID DESATURASE 2"/>
    <property type="match status" value="1"/>
</dbReference>
<feature type="domain" description="Fatty acid desaturase" evidence="2">
    <location>
        <begin position="80"/>
        <end position="349"/>
    </location>
</feature>
<dbReference type="Pfam" id="PF00487">
    <property type="entry name" value="FA_desaturase"/>
    <property type="match status" value="1"/>
</dbReference>
<organism evidence="3 4">
    <name type="scientific">Flavisolibacter tropicus</name>
    <dbReference type="NCBI Taxonomy" id="1492898"/>
    <lineage>
        <taxon>Bacteria</taxon>
        <taxon>Pseudomonadati</taxon>
        <taxon>Bacteroidota</taxon>
        <taxon>Chitinophagia</taxon>
        <taxon>Chitinophagales</taxon>
        <taxon>Chitinophagaceae</taxon>
        <taxon>Flavisolibacter</taxon>
    </lineage>
</organism>
<proteinExistence type="predicted"/>
<name>A0A172U0Z7_9BACT</name>
<dbReference type="Proteomes" id="UP000077177">
    <property type="component" value="Chromosome"/>
</dbReference>
<dbReference type="PANTHER" id="PTHR19353:SF19">
    <property type="entry name" value="DELTA(5) FATTY ACID DESATURASE C-RELATED"/>
    <property type="match status" value="1"/>
</dbReference>
<sequence length="376" mass="45003">MDVRATSLEKDFNTVSKPSFPATADKEIFRQLREEVKTIITKQGLKRAGEIWLKAILFPLLYIITYAAALIWGNHSFVFYTCYFILGLLIVMNFLNIIHDAAHGAIFKTDWLNKLYFYFFDLLGANSFIWKQRHIRFHHNYPNVNGWDTDIEQSNLFRVFPDGTYSSFHRYQHIYLPLLYPFYLANWLLVRDFKDFFNSKRTVRRLIDIPSIEYVKLFIFKTVFFFYLIVLPKLVLEITWWQCIAAFAIMLFTASIFSLLVLLSPHANTESEFPLPDEQNKLPHSWMTHMMLTTNDITNDNFFTRFFMGCFNYHVAHHLFPNVNHIYYPEITQCLKRYAQMYQLPYREYSLKTSLKNHYRLLKRNRVSESIFEETM</sequence>
<feature type="transmembrane region" description="Helical" evidence="1">
    <location>
        <begin position="238"/>
        <end position="263"/>
    </location>
</feature>
<feature type="transmembrane region" description="Helical" evidence="1">
    <location>
        <begin position="214"/>
        <end position="232"/>
    </location>
</feature>
<accession>A0A172U0Z7</accession>
<feature type="transmembrane region" description="Helical" evidence="1">
    <location>
        <begin position="78"/>
        <end position="99"/>
    </location>
</feature>
<dbReference type="GO" id="GO:0016717">
    <property type="term" value="F:oxidoreductase activity, acting on paired donors, with oxidation of a pair of donors resulting in the reduction of molecular oxygen to two molecules of water"/>
    <property type="evidence" value="ECO:0007669"/>
    <property type="project" value="TreeGrafter"/>
</dbReference>
<evidence type="ECO:0000256" key="1">
    <source>
        <dbReference type="SAM" id="Phobius"/>
    </source>
</evidence>
<dbReference type="EMBL" id="CP011390">
    <property type="protein sequence ID" value="ANE53029.1"/>
    <property type="molecule type" value="Genomic_DNA"/>
</dbReference>
<dbReference type="InterPro" id="IPR012171">
    <property type="entry name" value="Fatty_acid_desaturase"/>
</dbReference>
<feature type="transmembrane region" description="Helical" evidence="1">
    <location>
        <begin position="51"/>
        <end position="72"/>
    </location>
</feature>
<reference evidence="4" key="1">
    <citation type="submission" date="2015-01" db="EMBL/GenBank/DDBJ databases">
        <title>Flavisolibacter sp./LCS9/ whole genome sequencing.</title>
        <authorList>
            <person name="Kim M.K."/>
            <person name="Srinivasan S."/>
            <person name="Lee J.-J."/>
        </authorList>
    </citation>
    <scope>NUCLEOTIDE SEQUENCE [LARGE SCALE GENOMIC DNA]</scope>
    <source>
        <strain evidence="4">LCS9</strain>
    </source>
</reference>
<protein>
    <submittedName>
        <fullName evidence="3">Linoleoyl-CoA desaturase</fullName>
    </submittedName>
</protein>
<feature type="transmembrane region" description="Helical" evidence="1">
    <location>
        <begin position="111"/>
        <end position="130"/>
    </location>
</feature>
<feature type="transmembrane region" description="Helical" evidence="1">
    <location>
        <begin position="174"/>
        <end position="193"/>
    </location>
</feature>
<evidence type="ECO:0000313" key="4">
    <source>
        <dbReference type="Proteomes" id="UP000077177"/>
    </source>
</evidence>
<dbReference type="STRING" id="1492898.SY85_23690"/>